<protein>
    <submittedName>
        <fullName evidence="2">Uncharacterized protein</fullName>
    </submittedName>
</protein>
<evidence type="ECO:0000313" key="2">
    <source>
        <dbReference type="EMBL" id="CAK7271361.1"/>
    </source>
</evidence>
<name>A0ABP0DUY8_9PEZI</name>
<feature type="compositionally biased region" description="Basic residues" evidence="1">
    <location>
        <begin position="468"/>
        <end position="477"/>
    </location>
</feature>
<dbReference type="EMBL" id="CAWUOM010000087">
    <property type="protein sequence ID" value="CAK7271361.1"/>
    <property type="molecule type" value="Genomic_DNA"/>
</dbReference>
<feature type="compositionally biased region" description="Polar residues" evidence="1">
    <location>
        <begin position="51"/>
        <end position="60"/>
    </location>
</feature>
<evidence type="ECO:0000313" key="3">
    <source>
        <dbReference type="Proteomes" id="UP001642501"/>
    </source>
</evidence>
<keyword evidence="3" id="KW-1185">Reference proteome</keyword>
<accession>A0ABP0DUY8</accession>
<evidence type="ECO:0000256" key="1">
    <source>
        <dbReference type="SAM" id="MobiDB-lite"/>
    </source>
</evidence>
<feature type="region of interest" description="Disordered" evidence="1">
    <location>
        <begin position="153"/>
        <end position="173"/>
    </location>
</feature>
<feature type="region of interest" description="Disordered" evidence="1">
    <location>
        <begin position="1"/>
        <end position="67"/>
    </location>
</feature>
<reference evidence="2 3" key="1">
    <citation type="submission" date="2024-01" db="EMBL/GenBank/DDBJ databases">
        <authorList>
            <person name="Allen C."/>
            <person name="Tagirdzhanova G."/>
        </authorList>
    </citation>
    <scope>NUCLEOTIDE SEQUENCE [LARGE SCALE GENOMIC DNA]</scope>
    <source>
        <strain evidence="2 3">CBS 573.63</strain>
    </source>
</reference>
<proteinExistence type="predicted"/>
<feature type="compositionally biased region" description="Polar residues" evidence="1">
    <location>
        <begin position="96"/>
        <end position="106"/>
    </location>
</feature>
<gene>
    <name evidence="2" type="ORF">SEPCBS57363_004578</name>
</gene>
<feature type="compositionally biased region" description="Basic residues" evidence="1">
    <location>
        <begin position="528"/>
        <end position="541"/>
    </location>
</feature>
<feature type="compositionally biased region" description="Polar residues" evidence="1">
    <location>
        <begin position="543"/>
        <end position="561"/>
    </location>
</feature>
<organism evidence="2 3">
    <name type="scientific">Sporothrix epigloea</name>
    <dbReference type="NCBI Taxonomy" id="1892477"/>
    <lineage>
        <taxon>Eukaryota</taxon>
        <taxon>Fungi</taxon>
        <taxon>Dikarya</taxon>
        <taxon>Ascomycota</taxon>
        <taxon>Pezizomycotina</taxon>
        <taxon>Sordariomycetes</taxon>
        <taxon>Sordariomycetidae</taxon>
        <taxon>Ophiostomatales</taxon>
        <taxon>Ophiostomataceae</taxon>
        <taxon>Sporothrix</taxon>
    </lineage>
</organism>
<sequence>MPASHQEIFDSDDDGDGLSPLSDLRASPQQLLPPSLRDSPQLDLVELPEQSAPSQQQTLLHSMAPAASTSTDLSFFRDIYEEQQGTAGKLLHTKSNEYGNQSTASGNRDDPWEVPSSPLEVTGQQRGSYLKRKRIEEHKLQRTKRLAVTVQLDDTSSGGNSEPATNQQRVTDGQSMRYQGTNLERFAPQDPLTPNRTHQYPQLLGSSIDNSFVLPYDESLPQTENGSAHQGTHYEVVPVDTVTQSTIAFTTPSIYASSGRRAVESSDHNFNWRQLESSGHADSLQENKRLAAKSTTTPRRSRKTVESMQLMSSPDIIAGPASMQVRQPQSPVIQGHGEDGAEVNEEVVGKKVQPSRRIKVAKIADQLIHAQSQYRHSVEDELSFDIGISIPEKTALETISITSHDSIPAKAAPKANVKQKRKKAVTIAASEDEGSDSGSIKDEPISLVPADSESDYSDNKVKAQAKPGAKKRLKRGQKAKEPTAKQGVAGVKAQQVDTNGNSRSLDSTELAGVQADAKAASKNDVKSVRTKAKSKRVKGASKKGQNTALATSTAEAVSTKANTDDIALRTTSGNAMLSAPIEGDAIGEKNCEAIAKKTDEKPQMHQPVTSDGKASPGPPSGPPSGLLSTGLNTAGLGRVPYRVGLSKRFRIAPLLKVIRK</sequence>
<dbReference type="Proteomes" id="UP001642501">
    <property type="component" value="Unassembled WGS sequence"/>
</dbReference>
<feature type="region of interest" description="Disordered" evidence="1">
    <location>
        <begin position="276"/>
        <end position="308"/>
    </location>
</feature>
<feature type="region of interest" description="Disordered" evidence="1">
    <location>
        <begin position="590"/>
        <end position="632"/>
    </location>
</feature>
<feature type="region of interest" description="Disordered" evidence="1">
    <location>
        <begin position="410"/>
        <end position="564"/>
    </location>
</feature>
<feature type="compositionally biased region" description="Polar residues" evidence="1">
    <location>
        <begin position="495"/>
        <end position="507"/>
    </location>
</feature>
<feature type="compositionally biased region" description="Basic and acidic residues" evidence="1">
    <location>
        <begin position="590"/>
        <end position="603"/>
    </location>
</feature>
<feature type="region of interest" description="Disordered" evidence="1">
    <location>
        <begin position="87"/>
        <end position="127"/>
    </location>
</feature>
<comment type="caution">
    <text evidence="2">The sequence shown here is derived from an EMBL/GenBank/DDBJ whole genome shotgun (WGS) entry which is preliminary data.</text>
</comment>